<evidence type="ECO:0000313" key="2">
    <source>
        <dbReference type="Proteomes" id="UP000821865"/>
    </source>
</evidence>
<proteinExistence type="predicted"/>
<protein>
    <submittedName>
        <fullName evidence="1">Uncharacterized protein</fullName>
    </submittedName>
</protein>
<sequence length="61" mass="7162">MLGINDFASSDGWLRRFKHRHDLIFKSVCGEKASVNQETCGTWKADEKLREYLSEYLHTRS</sequence>
<dbReference type="EMBL" id="CM023470">
    <property type="protein sequence ID" value="KAH7979155.1"/>
    <property type="molecule type" value="Genomic_DNA"/>
</dbReference>
<dbReference type="Proteomes" id="UP000821865">
    <property type="component" value="Chromosome 1"/>
</dbReference>
<organism evidence="1 2">
    <name type="scientific">Dermacentor silvarum</name>
    <name type="common">Tick</name>
    <dbReference type="NCBI Taxonomy" id="543639"/>
    <lineage>
        <taxon>Eukaryota</taxon>
        <taxon>Metazoa</taxon>
        <taxon>Ecdysozoa</taxon>
        <taxon>Arthropoda</taxon>
        <taxon>Chelicerata</taxon>
        <taxon>Arachnida</taxon>
        <taxon>Acari</taxon>
        <taxon>Parasitiformes</taxon>
        <taxon>Ixodida</taxon>
        <taxon>Ixodoidea</taxon>
        <taxon>Ixodidae</taxon>
        <taxon>Rhipicephalinae</taxon>
        <taxon>Dermacentor</taxon>
    </lineage>
</organism>
<comment type="caution">
    <text evidence="1">The sequence shown here is derived from an EMBL/GenBank/DDBJ whole genome shotgun (WGS) entry which is preliminary data.</text>
</comment>
<name>A0ACB8DXB8_DERSI</name>
<reference evidence="1" key="1">
    <citation type="submission" date="2020-05" db="EMBL/GenBank/DDBJ databases">
        <title>Large-scale comparative analyses of tick genomes elucidate their genetic diversity and vector capacities.</title>
        <authorList>
            <person name="Jia N."/>
            <person name="Wang J."/>
            <person name="Shi W."/>
            <person name="Du L."/>
            <person name="Sun Y."/>
            <person name="Zhan W."/>
            <person name="Jiang J."/>
            <person name="Wang Q."/>
            <person name="Zhang B."/>
            <person name="Ji P."/>
            <person name="Sakyi L.B."/>
            <person name="Cui X."/>
            <person name="Yuan T."/>
            <person name="Jiang B."/>
            <person name="Yang W."/>
            <person name="Lam T.T.-Y."/>
            <person name="Chang Q."/>
            <person name="Ding S."/>
            <person name="Wang X."/>
            <person name="Zhu J."/>
            <person name="Ruan X."/>
            <person name="Zhao L."/>
            <person name="Wei J."/>
            <person name="Que T."/>
            <person name="Du C."/>
            <person name="Cheng J."/>
            <person name="Dai P."/>
            <person name="Han X."/>
            <person name="Huang E."/>
            <person name="Gao Y."/>
            <person name="Liu J."/>
            <person name="Shao H."/>
            <person name="Ye R."/>
            <person name="Li L."/>
            <person name="Wei W."/>
            <person name="Wang X."/>
            <person name="Wang C."/>
            <person name="Yang T."/>
            <person name="Huo Q."/>
            <person name="Li W."/>
            <person name="Guo W."/>
            <person name="Chen H."/>
            <person name="Zhou L."/>
            <person name="Ni X."/>
            <person name="Tian J."/>
            <person name="Zhou Y."/>
            <person name="Sheng Y."/>
            <person name="Liu T."/>
            <person name="Pan Y."/>
            <person name="Xia L."/>
            <person name="Li J."/>
            <person name="Zhao F."/>
            <person name="Cao W."/>
        </authorList>
    </citation>
    <scope>NUCLEOTIDE SEQUENCE</scope>
    <source>
        <strain evidence="1">Dsil-2018</strain>
    </source>
</reference>
<keyword evidence="2" id="KW-1185">Reference proteome</keyword>
<accession>A0ACB8DXB8</accession>
<evidence type="ECO:0000313" key="1">
    <source>
        <dbReference type="EMBL" id="KAH7979155.1"/>
    </source>
</evidence>
<gene>
    <name evidence="1" type="ORF">HPB49_008505</name>
</gene>